<dbReference type="EnsemblProtists" id="EOD28506">
    <property type="protein sequence ID" value="EOD28506"/>
    <property type="gene ID" value="EMIHUDRAFT_434802"/>
</dbReference>
<dbReference type="KEGG" id="ehx:EMIHUDRAFT_434802"/>
<evidence type="ECO:0000256" key="9">
    <source>
        <dbReference type="SAM" id="Coils"/>
    </source>
</evidence>
<dbReference type="SUPFAM" id="SSF48452">
    <property type="entry name" value="TPR-like"/>
    <property type="match status" value="1"/>
</dbReference>
<keyword evidence="5" id="KW-0802">TPR repeat</keyword>
<evidence type="ECO:0000256" key="6">
    <source>
        <dbReference type="ARBA" id="ARBA00023212"/>
    </source>
</evidence>
<dbReference type="OMA" id="HKYYAIF"/>
<keyword evidence="4" id="KW-0677">Repeat</keyword>
<dbReference type="eggNOG" id="ENOG502QS2U">
    <property type="taxonomic scope" value="Eukaryota"/>
</dbReference>
<keyword evidence="11" id="KW-1185">Reference proteome</keyword>
<dbReference type="GO" id="GO:0005737">
    <property type="term" value="C:cytoplasm"/>
    <property type="evidence" value="ECO:0007669"/>
    <property type="project" value="TreeGrafter"/>
</dbReference>
<dbReference type="PANTHER" id="PTHR16056">
    <property type="entry name" value="REGULATOR OF MICROTUBULE DYNAMICS PROTEIN"/>
    <property type="match status" value="1"/>
</dbReference>
<evidence type="ECO:0000256" key="1">
    <source>
        <dbReference type="ARBA" id="ARBA00004245"/>
    </source>
</evidence>
<dbReference type="Proteomes" id="UP000013827">
    <property type="component" value="Unassembled WGS sequence"/>
</dbReference>
<keyword evidence="9" id="KW-0175">Coiled coil</keyword>
<sequence>MMAETTAQKLETAAQKLEEIYAAAVADLSAVRQELTATAELRQALEQATAIKLKGELQAPSTAAAFPVNVEQSLAKQDTAAEAAAEAAADEAAVAEAATEAAAADAEAALHARCDSLFVEQAFAQLLETLTAALSSGRGAPEQLLWRAARACKKLAEAEDPKSEVRMEHLRDGLEYATRALEAAPELGAAHKWYAILLGTRPGSTADKIKSSFAVKQHFDRAAELDPADPTSRHLVGLWCYEVARLSWLERKAASALFASPPEATYQEAYTHLSHAERLEPGFYANNRLLLAKCCSEMGQRQEARDWLAECLAMEPRDADDRKALQEAAKLRY</sequence>
<evidence type="ECO:0000256" key="3">
    <source>
        <dbReference type="ARBA" id="ARBA00022490"/>
    </source>
</evidence>
<organism evidence="10 11">
    <name type="scientific">Emiliania huxleyi (strain CCMP1516)</name>
    <dbReference type="NCBI Taxonomy" id="280463"/>
    <lineage>
        <taxon>Eukaryota</taxon>
        <taxon>Haptista</taxon>
        <taxon>Haptophyta</taxon>
        <taxon>Prymnesiophyceae</taxon>
        <taxon>Isochrysidales</taxon>
        <taxon>Noelaerhabdaceae</taxon>
        <taxon>Emiliania</taxon>
    </lineage>
</organism>
<dbReference type="PANTHER" id="PTHR16056:SF16">
    <property type="entry name" value="REGULATOR OF MICROTUBULE DYNAMICS PROTEIN 1"/>
    <property type="match status" value="1"/>
</dbReference>
<dbReference type="GO" id="GO:0008017">
    <property type="term" value="F:microtubule binding"/>
    <property type="evidence" value="ECO:0007669"/>
    <property type="project" value="TreeGrafter"/>
</dbReference>
<dbReference type="PaxDb" id="2903-EOD28506"/>
<protein>
    <recommendedName>
        <fullName evidence="7">Regulator of microtubule dynamics protein 1</fullName>
    </recommendedName>
    <alternativeName>
        <fullName evidence="8">Protein FAM82B</fullName>
    </alternativeName>
</protein>
<evidence type="ECO:0000256" key="2">
    <source>
        <dbReference type="ARBA" id="ARBA00011375"/>
    </source>
</evidence>
<reference evidence="10" key="2">
    <citation type="submission" date="2024-10" db="UniProtKB">
        <authorList>
            <consortium name="EnsemblProtists"/>
        </authorList>
    </citation>
    <scope>IDENTIFICATION</scope>
</reference>
<dbReference type="GeneID" id="17274052"/>
<feature type="coiled-coil region" evidence="9">
    <location>
        <begin position="7"/>
        <end position="34"/>
    </location>
</feature>
<dbReference type="GO" id="GO:0097431">
    <property type="term" value="C:mitotic spindle pole"/>
    <property type="evidence" value="ECO:0007669"/>
    <property type="project" value="TreeGrafter"/>
</dbReference>
<dbReference type="InterPro" id="IPR011990">
    <property type="entry name" value="TPR-like_helical_dom_sf"/>
</dbReference>
<evidence type="ECO:0000256" key="8">
    <source>
        <dbReference type="ARBA" id="ARBA00041958"/>
    </source>
</evidence>
<evidence type="ECO:0000256" key="7">
    <source>
        <dbReference type="ARBA" id="ARBA00039966"/>
    </source>
</evidence>
<dbReference type="STRING" id="2903.R1F019"/>
<evidence type="ECO:0000313" key="11">
    <source>
        <dbReference type="Proteomes" id="UP000013827"/>
    </source>
</evidence>
<accession>A0A0D3JYC1</accession>
<name>A0A0D3JYC1_EMIH1</name>
<dbReference type="GO" id="GO:0005876">
    <property type="term" value="C:spindle microtubule"/>
    <property type="evidence" value="ECO:0007669"/>
    <property type="project" value="TreeGrafter"/>
</dbReference>
<dbReference type="Pfam" id="PF21033">
    <property type="entry name" value="RMD1-3"/>
    <property type="match status" value="1"/>
</dbReference>
<evidence type="ECO:0000256" key="4">
    <source>
        <dbReference type="ARBA" id="ARBA00022737"/>
    </source>
</evidence>
<evidence type="ECO:0000256" key="5">
    <source>
        <dbReference type="ARBA" id="ARBA00022803"/>
    </source>
</evidence>
<keyword evidence="3" id="KW-0963">Cytoplasm</keyword>
<comment type="subcellular location">
    <subcellularLocation>
        <location evidence="1">Cytoplasm</location>
        <location evidence="1">Cytoskeleton</location>
    </subcellularLocation>
</comment>
<comment type="subunit">
    <text evidence="2">Interacts with microtubules.</text>
</comment>
<proteinExistence type="predicted"/>
<dbReference type="AlphaFoldDB" id="A0A0D3JYC1"/>
<dbReference type="Gene3D" id="1.25.40.10">
    <property type="entry name" value="Tetratricopeptide repeat domain"/>
    <property type="match status" value="1"/>
</dbReference>
<evidence type="ECO:0000313" key="10">
    <source>
        <dbReference type="EnsemblProtists" id="EOD28506"/>
    </source>
</evidence>
<keyword evidence="6" id="KW-0206">Cytoskeleton</keyword>
<dbReference type="InterPro" id="IPR049039">
    <property type="entry name" value="RMD1-3_a_helical_rpt"/>
</dbReference>
<dbReference type="RefSeq" id="XP_005780935.1">
    <property type="nucleotide sequence ID" value="XM_005780878.1"/>
</dbReference>
<reference evidence="11" key="1">
    <citation type="journal article" date="2013" name="Nature">
        <title>Pan genome of the phytoplankton Emiliania underpins its global distribution.</title>
        <authorList>
            <person name="Read B.A."/>
            <person name="Kegel J."/>
            <person name="Klute M.J."/>
            <person name="Kuo A."/>
            <person name="Lefebvre S.C."/>
            <person name="Maumus F."/>
            <person name="Mayer C."/>
            <person name="Miller J."/>
            <person name="Monier A."/>
            <person name="Salamov A."/>
            <person name="Young J."/>
            <person name="Aguilar M."/>
            <person name="Claverie J.M."/>
            <person name="Frickenhaus S."/>
            <person name="Gonzalez K."/>
            <person name="Herman E.K."/>
            <person name="Lin Y.C."/>
            <person name="Napier J."/>
            <person name="Ogata H."/>
            <person name="Sarno A.F."/>
            <person name="Shmutz J."/>
            <person name="Schroeder D."/>
            <person name="de Vargas C."/>
            <person name="Verret F."/>
            <person name="von Dassow P."/>
            <person name="Valentin K."/>
            <person name="Van de Peer Y."/>
            <person name="Wheeler G."/>
            <person name="Dacks J.B."/>
            <person name="Delwiche C.F."/>
            <person name="Dyhrman S.T."/>
            <person name="Glockner G."/>
            <person name="John U."/>
            <person name="Richards T."/>
            <person name="Worden A.Z."/>
            <person name="Zhang X."/>
            <person name="Grigoriev I.V."/>
            <person name="Allen A.E."/>
            <person name="Bidle K."/>
            <person name="Borodovsky M."/>
            <person name="Bowler C."/>
            <person name="Brownlee C."/>
            <person name="Cock J.M."/>
            <person name="Elias M."/>
            <person name="Gladyshev V.N."/>
            <person name="Groth M."/>
            <person name="Guda C."/>
            <person name="Hadaegh A."/>
            <person name="Iglesias-Rodriguez M.D."/>
            <person name="Jenkins J."/>
            <person name="Jones B.M."/>
            <person name="Lawson T."/>
            <person name="Leese F."/>
            <person name="Lindquist E."/>
            <person name="Lobanov A."/>
            <person name="Lomsadze A."/>
            <person name="Malik S.B."/>
            <person name="Marsh M.E."/>
            <person name="Mackinder L."/>
            <person name="Mock T."/>
            <person name="Mueller-Roeber B."/>
            <person name="Pagarete A."/>
            <person name="Parker M."/>
            <person name="Probert I."/>
            <person name="Quesneville H."/>
            <person name="Raines C."/>
            <person name="Rensing S.A."/>
            <person name="Riano-Pachon D.M."/>
            <person name="Richier S."/>
            <person name="Rokitta S."/>
            <person name="Shiraiwa Y."/>
            <person name="Soanes D.M."/>
            <person name="van der Giezen M."/>
            <person name="Wahlund T.M."/>
            <person name="Williams B."/>
            <person name="Wilson W."/>
            <person name="Wolfe G."/>
            <person name="Wurch L.L."/>
        </authorList>
    </citation>
    <scope>NUCLEOTIDE SEQUENCE</scope>
</reference>
<dbReference type="HOGENOM" id="CLU_835327_0_0_1"/>